<evidence type="ECO:0000256" key="3">
    <source>
        <dbReference type="ARBA" id="ARBA00022829"/>
    </source>
</evidence>
<evidence type="ECO:0000256" key="1">
    <source>
        <dbReference type="ARBA" id="ARBA00022490"/>
    </source>
</evidence>
<keyword evidence="1" id="KW-0963">Cytoplasm</keyword>
<dbReference type="GO" id="GO:0051304">
    <property type="term" value="P:chromosome separation"/>
    <property type="evidence" value="ECO:0007669"/>
    <property type="project" value="InterPro"/>
</dbReference>
<dbReference type="InterPro" id="IPR036390">
    <property type="entry name" value="WH_DNA-bd_sf"/>
</dbReference>
<gene>
    <name evidence="5" type="ORF">SAMN05216454_101142</name>
</gene>
<dbReference type="EMBL" id="FODF01000001">
    <property type="protein sequence ID" value="SEN19458.1"/>
    <property type="molecule type" value="Genomic_DNA"/>
</dbReference>
<keyword evidence="2" id="KW-0132">Cell division</keyword>
<proteinExistence type="predicted"/>
<keyword evidence="3" id="KW-0159">Chromosome partition</keyword>
<name>A0A1H8EKX7_9FIRM</name>
<dbReference type="InterPro" id="IPR036388">
    <property type="entry name" value="WH-like_DNA-bd_sf"/>
</dbReference>
<reference evidence="5 6" key="1">
    <citation type="submission" date="2016-10" db="EMBL/GenBank/DDBJ databases">
        <authorList>
            <person name="de Groot N.N."/>
        </authorList>
    </citation>
    <scope>NUCLEOTIDE SEQUENCE [LARGE SCALE GENOMIC DNA]</scope>
    <source>
        <strain evidence="5 6">Calf135</strain>
    </source>
</reference>
<dbReference type="Pfam" id="PF04079">
    <property type="entry name" value="SMC_ScpB"/>
    <property type="match status" value="1"/>
</dbReference>
<dbReference type="PIRSF" id="PIRSF019345">
    <property type="entry name" value="ScpB"/>
    <property type="match status" value="1"/>
</dbReference>
<dbReference type="AlphaFoldDB" id="A0A1H8EKX7"/>
<organism evidence="5 6">
    <name type="scientific">Peptostreptococcus russellii</name>
    <dbReference type="NCBI Taxonomy" id="215200"/>
    <lineage>
        <taxon>Bacteria</taxon>
        <taxon>Bacillati</taxon>
        <taxon>Bacillota</taxon>
        <taxon>Clostridia</taxon>
        <taxon>Peptostreptococcales</taxon>
        <taxon>Peptostreptococcaceae</taxon>
        <taxon>Peptostreptococcus</taxon>
    </lineage>
</organism>
<evidence type="ECO:0000313" key="5">
    <source>
        <dbReference type="EMBL" id="SEN19458.1"/>
    </source>
</evidence>
<keyword evidence="4" id="KW-0131">Cell cycle</keyword>
<dbReference type="PANTHER" id="PTHR34298:SF2">
    <property type="entry name" value="SEGREGATION AND CONDENSATION PROTEIN B"/>
    <property type="match status" value="1"/>
</dbReference>
<dbReference type="RefSeq" id="WP_091973253.1">
    <property type="nucleotide sequence ID" value="NZ_CAUWDX010000025.1"/>
</dbReference>
<accession>A0A1H8EKX7</accession>
<dbReference type="STRING" id="215200.SAMN05216454_101142"/>
<dbReference type="InterPro" id="IPR005234">
    <property type="entry name" value="ScpB_csome_segregation"/>
</dbReference>
<dbReference type="OrthoDB" id="9806226at2"/>
<dbReference type="NCBIfam" id="TIGR00281">
    <property type="entry name" value="SMC-Scp complex subunit ScpB"/>
    <property type="match status" value="1"/>
</dbReference>
<dbReference type="Proteomes" id="UP000199512">
    <property type="component" value="Unassembled WGS sequence"/>
</dbReference>
<evidence type="ECO:0000256" key="2">
    <source>
        <dbReference type="ARBA" id="ARBA00022618"/>
    </source>
</evidence>
<dbReference type="GO" id="GO:0051301">
    <property type="term" value="P:cell division"/>
    <property type="evidence" value="ECO:0007669"/>
    <property type="project" value="UniProtKB-KW"/>
</dbReference>
<evidence type="ECO:0000256" key="4">
    <source>
        <dbReference type="ARBA" id="ARBA00023306"/>
    </source>
</evidence>
<dbReference type="PANTHER" id="PTHR34298">
    <property type="entry name" value="SEGREGATION AND CONDENSATION PROTEIN B"/>
    <property type="match status" value="1"/>
</dbReference>
<sequence length="180" mass="20735">MENNNLKRSDIKNIIEAIMFSYGEPVSIRDLNLAINEELSPKEIEIMLNILIGEYKEANRGIQIIRLGDKYQMCSNPEYADFIKKIMEPSKKKSLSQATLETLIIIAYKQPITRTEIETIRGVKCDRVVNTLLENNLVYEAGRLDKIGKPIIYKTTDEFLKLLEIESLEDLPDKEQISLK</sequence>
<evidence type="ECO:0000313" key="6">
    <source>
        <dbReference type="Proteomes" id="UP000199512"/>
    </source>
</evidence>
<keyword evidence="6" id="KW-1185">Reference proteome</keyword>
<dbReference type="Gene3D" id="1.10.10.10">
    <property type="entry name" value="Winged helix-like DNA-binding domain superfamily/Winged helix DNA-binding domain"/>
    <property type="match status" value="2"/>
</dbReference>
<protein>
    <submittedName>
        <fullName evidence="5">Segregation and condensation protein B</fullName>
    </submittedName>
</protein>
<dbReference type="SUPFAM" id="SSF46785">
    <property type="entry name" value="Winged helix' DNA-binding domain"/>
    <property type="match status" value="2"/>
</dbReference>